<accession>A0AAW4VU64</accession>
<keyword evidence="2" id="KW-1185">Reference proteome</keyword>
<reference evidence="1 2" key="1">
    <citation type="submission" date="2021-10" db="EMBL/GenBank/DDBJ databases">
        <title>Anaerobic single-cell dispensing facilitates the cultivation of human gut bacteria.</title>
        <authorList>
            <person name="Afrizal A."/>
        </authorList>
    </citation>
    <scope>NUCLEOTIDE SEQUENCE [LARGE SCALE GENOMIC DNA]</scope>
    <source>
        <strain evidence="1 2">CLA-AA-H270</strain>
    </source>
</reference>
<protein>
    <submittedName>
        <fullName evidence="1">Uncharacterized protein</fullName>
    </submittedName>
</protein>
<gene>
    <name evidence="1" type="ORF">LKD22_04725</name>
</gene>
<sequence>MNSLVSSGTHRSPKWRVNGFFAWAVPSKRRYFRKAVRTATVSSSPLSAWSLPDRLRFSYYRWYLLNPKLLICFFPFAGQESAHHKMIIDMLVLCARRGMAVWIISSGIDAICEKTDNEEFLHDNRPPTLWEFHIVTICGNRYNRTVKA</sequence>
<name>A0AAW4VU64_9FIRM</name>
<evidence type="ECO:0000313" key="1">
    <source>
        <dbReference type="EMBL" id="MCC2176439.1"/>
    </source>
</evidence>
<dbReference type="Proteomes" id="UP001298753">
    <property type="component" value="Unassembled WGS sequence"/>
</dbReference>
<proteinExistence type="predicted"/>
<dbReference type="AlphaFoldDB" id="A0AAW4VU64"/>
<organism evidence="1 2">
    <name type="scientific">Agathobaculum butyriciproducens</name>
    <dbReference type="NCBI Taxonomy" id="1628085"/>
    <lineage>
        <taxon>Bacteria</taxon>
        <taxon>Bacillati</taxon>
        <taxon>Bacillota</taxon>
        <taxon>Clostridia</taxon>
        <taxon>Eubacteriales</taxon>
        <taxon>Butyricicoccaceae</taxon>
        <taxon>Agathobaculum</taxon>
    </lineage>
</organism>
<comment type="caution">
    <text evidence="1">The sequence shown here is derived from an EMBL/GenBank/DDBJ whole genome shotgun (WGS) entry which is preliminary data.</text>
</comment>
<dbReference type="EMBL" id="JAJEPX010000009">
    <property type="protein sequence ID" value="MCC2176439.1"/>
    <property type="molecule type" value="Genomic_DNA"/>
</dbReference>
<evidence type="ECO:0000313" key="2">
    <source>
        <dbReference type="Proteomes" id="UP001298753"/>
    </source>
</evidence>